<dbReference type="InterPro" id="IPR000742">
    <property type="entry name" value="EGF"/>
</dbReference>
<evidence type="ECO:0000259" key="3">
    <source>
        <dbReference type="PROSITE" id="PS00022"/>
    </source>
</evidence>
<reference evidence="5" key="1">
    <citation type="submission" date="2019-12" db="UniProtKB">
        <authorList>
            <consortium name="WormBaseParasite"/>
        </authorList>
    </citation>
    <scope>IDENTIFICATION</scope>
</reference>
<organism evidence="4 5">
    <name type="scientific">Trichuris muris</name>
    <name type="common">Mouse whipworm</name>
    <dbReference type="NCBI Taxonomy" id="70415"/>
    <lineage>
        <taxon>Eukaryota</taxon>
        <taxon>Metazoa</taxon>
        <taxon>Ecdysozoa</taxon>
        <taxon>Nematoda</taxon>
        <taxon>Enoplea</taxon>
        <taxon>Dorylaimia</taxon>
        <taxon>Trichinellida</taxon>
        <taxon>Trichuridae</taxon>
        <taxon>Trichuris</taxon>
    </lineage>
</organism>
<sequence>MPNGTVEEQAKMYCASQFKMGTLVSYKDFEHAAKNLERTGLYDPEENGNWQGKNNCVYLPRKKACYWEHTYIEIQAQELPYGRPCKPIEGNGHLCECSRCTTTEWTSWTNYTHYLGFQFRTRYRPENAHPCHNCHADTNFCCAQHEVTSGLNISSIPCLNGGTLDPWIGDRCKCRENFTGMFCEIGHNSPSWSNTRINLTVLQALALLLVWTVGITLICLLCAGGLTHLSSGEKRRSAPSVVVNIQNAGDNDNSSPMNHETAANERAREPERSPYRENSGKELNHRSFVARRHEQQDNQWLVHRGVVERLCDGKMQSDASRNKSLIHISSNNNAYARQIPISNV</sequence>
<evidence type="ECO:0000313" key="5">
    <source>
        <dbReference type="WBParaSite" id="TMUE_0000001624.1"/>
    </source>
</evidence>
<dbReference type="AlphaFoldDB" id="A0A5S6Q389"/>
<keyword evidence="2" id="KW-0472">Membrane</keyword>
<feature type="compositionally biased region" description="Basic and acidic residues" evidence="1">
    <location>
        <begin position="262"/>
        <end position="283"/>
    </location>
</feature>
<feature type="domain" description="EGF-like" evidence="3">
    <location>
        <begin position="172"/>
        <end position="183"/>
    </location>
</feature>
<feature type="region of interest" description="Disordered" evidence="1">
    <location>
        <begin position="246"/>
        <end position="283"/>
    </location>
</feature>
<keyword evidence="2" id="KW-0812">Transmembrane</keyword>
<dbReference type="PROSITE" id="PS00022">
    <property type="entry name" value="EGF_1"/>
    <property type="match status" value="1"/>
</dbReference>
<dbReference type="Proteomes" id="UP000046395">
    <property type="component" value="Unassembled WGS sequence"/>
</dbReference>
<protein>
    <submittedName>
        <fullName evidence="5">EGF-like domain-containing protein</fullName>
    </submittedName>
</protein>
<name>A0A5S6Q389_TRIMR</name>
<evidence type="ECO:0000256" key="1">
    <source>
        <dbReference type="SAM" id="MobiDB-lite"/>
    </source>
</evidence>
<accession>A0A5S6Q389</accession>
<dbReference type="SUPFAM" id="SSF57196">
    <property type="entry name" value="EGF/Laminin"/>
    <property type="match status" value="1"/>
</dbReference>
<feature type="transmembrane region" description="Helical" evidence="2">
    <location>
        <begin position="204"/>
        <end position="226"/>
    </location>
</feature>
<dbReference type="WBParaSite" id="TMUE_0000001624.1">
    <property type="protein sequence ID" value="TMUE_0000001624.1"/>
    <property type="gene ID" value="WBGene00297511"/>
</dbReference>
<feature type="compositionally biased region" description="Polar residues" evidence="1">
    <location>
        <begin position="246"/>
        <end position="258"/>
    </location>
</feature>
<evidence type="ECO:0000256" key="2">
    <source>
        <dbReference type="SAM" id="Phobius"/>
    </source>
</evidence>
<proteinExistence type="predicted"/>
<evidence type="ECO:0000313" key="4">
    <source>
        <dbReference type="Proteomes" id="UP000046395"/>
    </source>
</evidence>
<keyword evidence="2" id="KW-1133">Transmembrane helix</keyword>
<keyword evidence="4" id="KW-1185">Reference proteome</keyword>
<dbReference type="Gene3D" id="2.10.25.10">
    <property type="entry name" value="Laminin"/>
    <property type="match status" value="1"/>
</dbReference>